<sequence length="624" mass="69340">MHPMTYVAAGLAIATSQASDAMDGEPRLWTVFCAECTNNFDYKSLGVFWSHKLSGMPGGVTRLLACDETQLASYRGLDLGNTFVHKNYAHITQRREGHSNGKLPFGARETDGSPSYNKPGSIMHWVHESEEAKHVDYVLYIDADMLLRKPMDPIAMGVRPGVVVSEHVGYLDEGIRNGLPEQFLPAEAVQMVGADYRNHNKQGPKRHSAGGWYHFFYIEDIRKIARRWFYWCREMRLNPQKYWRMIDPATGQPSGVDHDIKTGDAYVTHGQAPWISEMYGYVFAAAEAGLLHILTSGVVVYPDDVGASSPQEAHIIHYGLHCAVGSFRFTKYTFGGFDAVGCTGKLFGDPPAPAFLERLCAETVLTLNDAMCDFYNRAQSEHGCGLDPQIQCPAWEMFGKAQCGDRDSHCHEWASAGECKANPGFMMGSCPASCGKCDELPDTMRIPAWAKGLRLDLGDDHRAGGSHADADAPALRPAHSASRALSDAKSARLVRPEPSDPEKRTGRAAKPDDEKSEGAEHERRPSRLRGRADRAAATEDREPKLKSRIEDNAQHRSDAEAGRKDEKERAIRDSSRANGALQAEGLSSIRALFYFVWALVLFICTCVIWQRFCRRRSKPDLRNV</sequence>
<proteinExistence type="predicted"/>
<dbReference type="GO" id="GO:0016757">
    <property type="term" value="F:glycosyltransferase activity"/>
    <property type="evidence" value="ECO:0007669"/>
    <property type="project" value="InterPro"/>
</dbReference>
<feature type="domain" description="ShKT" evidence="3">
    <location>
        <begin position="403"/>
        <end position="437"/>
    </location>
</feature>
<dbReference type="Pfam" id="PF01549">
    <property type="entry name" value="ShK"/>
    <property type="match status" value="1"/>
</dbReference>
<evidence type="ECO:0000259" key="3">
    <source>
        <dbReference type="PROSITE" id="PS51670"/>
    </source>
</evidence>
<feature type="region of interest" description="Disordered" evidence="1">
    <location>
        <begin position="463"/>
        <end position="580"/>
    </location>
</feature>
<keyword evidence="2" id="KW-0812">Transmembrane</keyword>
<evidence type="ECO:0000256" key="2">
    <source>
        <dbReference type="SAM" id="Phobius"/>
    </source>
</evidence>
<keyword evidence="2" id="KW-1133">Transmembrane helix</keyword>
<name>A0A7S4B530_CHRCT</name>
<dbReference type="AlphaFoldDB" id="A0A7S4B530"/>
<feature type="compositionally biased region" description="Basic and acidic residues" evidence="1">
    <location>
        <begin position="494"/>
        <end position="575"/>
    </location>
</feature>
<dbReference type="PROSITE" id="PS51670">
    <property type="entry name" value="SHKT"/>
    <property type="match status" value="1"/>
</dbReference>
<accession>A0A7S4B530</accession>
<dbReference type="InterPro" id="IPR003582">
    <property type="entry name" value="ShKT_dom"/>
</dbReference>
<gene>
    <name evidence="4" type="ORF">PCAR00345_LOCUS5768</name>
</gene>
<feature type="transmembrane region" description="Helical" evidence="2">
    <location>
        <begin position="591"/>
        <end position="609"/>
    </location>
</feature>
<evidence type="ECO:0000313" key="4">
    <source>
        <dbReference type="EMBL" id="CAE0753181.1"/>
    </source>
</evidence>
<organism evidence="4">
    <name type="scientific">Chrysotila carterae</name>
    <name type="common">Marine alga</name>
    <name type="synonym">Syracosphaera carterae</name>
    <dbReference type="NCBI Taxonomy" id="13221"/>
    <lineage>
        <taxon>Eukaryota</taxon>
        <taxon>Haptista</taxon>
        <taxon>Haptophyta</taxon>
        <taxon>Prymnesiophyceae</taxon>
        <taxon>Isochrysidales</taxon>
        <taxon>Isochrysidaceae</taxon>
        <taxon>Chrysotila</taxon>
    </lineage>
</organism>
<protein>
    <recommendedName>
        <fullName evidence="3">ShKT domain-containing protein</fullName>
    </recommendedName>
</protein>
<dbReference type="SMART" id="SM00254">
    <property type="entry name" value="ShKT"/>
    <property type="match status" value="1"/>
</dbReference>
<keyword evidence="2" id="KW-0472">Membrane</keyword>
<dbReference type="PANTHER" id="PTHR31485">
    <property type="entry name" value="PEPTIDYL SERINE ALPHA-GALACTOSYLTRANSFERASE"/>
    <property type="match status" value="1"/>
</dbReference>
<dbReference type="PANTHER" id="PTHR31485:SF7">
    <property type="entry name" value="PEPTIDYL SERINE ALPHA-GALACTOSYLTRANSFERASE"/>
    <property type="match status" value="1"/>
</dbReference>
<evidence type="ECO:0000256" key="1">
    <source>
        <dbReference type="SAM" id="MobiDB-lite"/>
    </source>
</evidence>
<reference evidence="4" key="1">
    <citation type="submission" date="2021-01" db="EMBL/GenBank/DDBJ databases">
        <authorList>
            <person name="Corre E."/>
            <person name="Pelletier E."/>
            <person name="Niang G."/>
            <person name="Scheremetjew M."/>
            <person name="Finn R."/>
            <person name="Kale V."/>
            <person name="Holt S."/>
            <person name="Cochrane G."/>
            <person name="Meng A."/>
            <person name="Brown T."/>
            <person name="Cohen L."/>
        </authorList>
    </citation>
    <scope>NUCLEOTIDE SEQUENCE</scope>
    <source>
        <strain evidence="4">CCMP645</strain>
    </source>
</reference>
<dbReference type="InterPro" id="IPR044845">
    <property type="entry name" value="HPAT/SRGT1-like"/>
</dbReference>
<dbReference type="EMBL" id="HBIZ01009796">
    <property type="protein sequence ID" value="CAE0753181.1"/>
    <property type="molecule type" value="Transcribed_RNA"/>
</dbReference>